<organism evidence="2">
    <name type="scientific">hydrothermal vent metagenome</name>
    <dbReference type="NCBI Taxonomy" id="652676"/>
    <lineage>
        <taxon>unclassified sequences</taxon>
        <taxon>metagenomes</taxon>
        <taxon>ecological metagenomes</taxon>
    </lineage>
</organism>
<dbReference type="EMBL" id="UOFH01000014">
    <property type="protein sequence ID" value="VAW58515.1"/>
    <property type="molecule type" value="Genomic_DNA"/>
</dbReference>
<evidence type="ECO:0000313" key="2">
    <source>
        <dbReference type="EMBL" id="VAW58515.1"/>
    </source>
</evidence>
<dbReference type="AlphaFoldDB" id="A0A3B0WR99"/>
<keyword evidence="2" id="KW-0808">Transferase</keyword>
<dbReference type="Pfam" id="PF00535">
    <property type="entry name" value="Glycos_transf_2"/>
    <property type="match status" value="1"/>
</dbReference>
<dbReference type="GO" id="GO:0006487">
    <property type="term" value="P:protein N-linked glycosylation"/>
    <property type="evidence" value="ECO:0007669"/>
    <property type="project" value="TreeGrafter"/>
</dbReference>
<dbReference type="InterPro" id="IPR001173">
    <property type="entry name" value="Glyco_trans_2-like"/>
</dbReference>
<dbReference type="SUPFAM" id="SSF53448">
    <property type="entry name" value="Nucleotide-diphospho-sugar transferases"/>
    <property type="match status" value="1"/>
</dbReference>
<dbReference type="CDD" id="cd04179">
    <property type="entry name" value="DPM_DPG-synthase_like"/>
    <property type="match status" value="1"/>
</dbReference>
<accession>A0A3B0WR99</accession>
<dbReference type="PANTHER" id="PTHR10859:SF91">
    <property type="entry name" value="DOLICHYL-PHOSPHATE BETA-GLUCOSYLTRANSFERASE"/>
    <property type="match status" value="1"/>
</dbReference>
<dbReference type="PANTHER" id="PTHR10859">
    <property type="entry name" value="GLYCOSYL TRANSFERASE"/>
    <property type="match status" value="1"/>
</dbReference>
<dbReference type="InterPro" id="IPR029044">
    <property type="entry name" value="Nucleotide-diphossugar_trans"/>
</dbReference>
<protein>
    <submittedName>
        <fullName evidence="2">FIG143263: Glycosyl transferase / Lysophospholipid acyltransferase</fullName>
    </submittedName>
</protein>
<name>A0A3B0WR99_9ZZZZ</name>
<reference evidence="2" key="1">
    <citation type="submission" date="2018-06" db="EMBL/GenBank/DDBJ databases">
        <authorList>
            <person name="Zhirakovskaya E."/>
        </authorList>
    </citation>
    <scope>NUCLEOTIDE SEQUENCE</scope>
</reference>
<proteinExistence type="predicted"/>
<keyword evidence="2" id="KW-0012">Acyltransferase</keyword>
<gene>
    <name evidence="2" type="ORF">MNBD_GAMMA08-2539</name>
</gene>
<dbReference type="GO" id="GO:0016746">
    <property type="term" value="F:acyltransferase activity"/>
    <property type="evidence" value="ECO:0007669"/>
    <property type="project" value="UniProtKB-KW"/>
</dbReference>
<dbReference type="Gene3D" id="3.90.550.10">
    <property type="entry name" value="Spore Coat Polysaccharide Biosynthesis Protein SpsA, Chain A"/>
    <property type="match status" value="1"/>
</dbReference>
<feature type="domain" description="Glycosyltransferase 2-like" evidence="1">
    <location>
        <begin position="7"/>
        <end position="136"/>
    </location>
</feature>
<evidence type="ECO:0000259" key="1">
    <source>
        <dbReference type="Pfam" id="PF00535"/>
    </source>
</evidence>
<sequence length="251" mass="28283">MTIKICAIIPFYNHKDTIEKTVNDLLALNLPCIVIDDGCDTQTQRVLQTVVHKNKNCFSQRLEINQGKGGAVIKGLSVANQMGFTHALQVDADGQHNLQDIPTFINAAKKNSQALICGQPVFDDSMPALRKFARSITHFWVGVQTLSLHPIDTMCGFRIYPIAATQKIIEHCNIGKRMDFDIEILVRISWSKIPIITLPTKVNYPENGVSHFHYWQDNILITKMHIRLVFGMIFNLPKIIANKKLAAKKHG</sequence>